<accession>A0A086N1K4</accession>
<gene>
    <name evidence="1" type="ORF">FM21_02395</name>
</gene>
<reference evidence="1 2" key="1">
    <citation type="submission" date="2014-05" db="EMBL/GenBank/DDBJ databases">
        <title>Complete genome sequence of the Streptomyces mutabilis TRM45540.</title>
        <authorList>
            <person name="Luo X."/>
            <person name="Zhang L."/>
        </authorList>
    </citation>
    <scope>NUCLEOTIDE SEQUENCE [LARGE SCALE GENOMIC DNA]</scope>
    <source>
        <strain evidence="1 2">TRM45540</strain>
    </source>
</reference>
<comment type="caution">
    <text evidence="1">The sequence shown here is derived from an EMBL/GenBank/DDBJ whole genome shotgun (WGS) entry which is preliminary data.</text>
</comment>
<dbReference type="EMBL" id="JNFQ01000001">
    <property type="protein sequence ID" value="KFG75022.1"/>
    <property type="molecule type" value="Genomic_DNA"/>
</dbReference>
<dbReference type="AlphaFoldDB" id="A0A086N1K4"/>
<dbReference type="STRING" id="1915400.FM21_02395"/>
<dbReference type="HOGENOM" id="CLU_2810651_0_0_11"/>
<evidence type="ECO:0000313" key="1">
    <source>
        <dbReference type="EMBL" id="KFG75022.1"/>
    </source>
</evidence>
<keyword evidence="2" id="KW-1185">Reference proteome</keyword>
<organism evidence="1 2">
    <name type="scientific">Streptomyces mutabilis</name>
    <dbReference type="NCBI Taxonomy" id="67332"/>
    <lineage>
        <taxon>Bacteria</taxon>
        <taxon>Bacillati</taxon>
        <taxon>Actinomycetota</taxon>
        <taxon>Actinomycetes</taxon>
        <taxon>Kitasatosporales</taxon>
        <taxon>Streptomycetaceae</taxon>
        <taxon>Streptomyces</taxon>
    </lineage>
</organism>
<dbReference type="Proteomes" id="UP000029095">
    <property type="component" value="Unassembled WGS sequence"/>
</dbReference>
<protein>
    <submittedName>
        <fullName evidence="1">Uncharacterized protein</fullName>
    </submittedName>
</protein>
<name>A0A086N1K4_9ACTN</name>
<evidence type="ECO:0000313" key="2">
    <source>
        <dbReference type="Proteomes" id="UP000029095"/>
    </source>
</evidence>
<sequence length="67" mass="7247">MTSENVSEPAAASVLGGFVQQGVNASTRSAPTAVIRWMRFVRHSVPDADHGQRPASSRYLQVHIRTG</sequence>
<proteinExistence type="predicted"/>